<dbReference type="Proteomes" id="UP000694388">
    <property type="component" value="Unplaced"/>
</dbReference>
<dbReference type="GeneTree" id="ENSGT00940000166562"/>
<name>A0A8C4Q424_EPTBU</name>
<dbReference type="PANTHER" id="PTHR46704">
    <property type="entry name" value="CXC DOMAIN-CONTAINING PROTEIN-RELATED"/>
    <property type="match status" value="1"/>
</dbReference>
<accession>A0A8C4Q424</accession>
<evidence type="ECO:0008006" key="3">
    <source>
        <dbReference type="Google" id="ProtNLM"/>
    </source>
</evidence>
<dbReference type="AlphaFoldDB" id="A0A8C4Q424"/>
<protein>
    <recommendedName>
        <fullName evidence="3">Tesmin/TSO1-like CXC domain-containing protein</fullName>
    </recommendedName>
</protein>
<dbReference type="OMA" id="RTYHERI"/>
<reference evidence="1" key="2">
    <citation type="submission" date="2025-09" db="UniProtKB">
        <authorList>
            <consortium name="Ensembl"/>
        </authorList>
    </citation>
    <scope>IDENTIFICATION</scope>
</reference>
<evidence type="ECO:0000313" key="1">
    <source>
        <dbReference type="Ensembl" id="ENSEBUP00000009723.1"/>
    </source>
</evidence>
<dbReference type="Ensembl" id="ENSEBUT00000010254.1">
    <property type="protein sequence ID" value="ENSEBUP00000009723.1"/>
    <property type="gene ID" value="ENSEBUG00000006245.1"/>
</dbReference>
<sequence length="431" mass="48440">MLHILTNDVDIETPANIPSLQEPSALIIDGHAMIQAMGKPSHCRTFADLGRTYHERIVKLFHQSFTRIDIVFDRYIGTGSIKSATRSKRGQKKRPIRKIIDRGDVPLPEVWDRFIALDQNKADLAKFVAEYLISTDRNYSQSCELIVGGGFAEPEMAKSTTCGPITDLAANHEEADTRMVAHAAHTVREKYKRVVMESKDTDVLLLLIHFFGDANVDLWMKSGTSKKRVYYQIAPIVQKLSRSVRNNLLGFPAFTGCDVTSSFYGYGKRSCWKVYVEQPELLANIGRDGSTDEAEKFLCHLYGVDNADDLLSAKSQMFEKGLRDFEKLPPTFDAFEVHHIRSNHQAKIWYQADKPRIAVEAPEEMGGWKLTDSGLEIVWMRLPAIPASCTELVTCACKSKCRTSICKCSKSRQNCIPACGCDAVNCNNDHH</sequence>
<organism evidence="1 2">
    <name type="scientific">Eptatretus burgeri</name>
    <name type="common">Inshore hagfish</name>
    <dbReference type="NCBI Taxonomy" id="7764"/>
    <lineage>
        <taxon>Eukaryota</taxon>
        <taxon>Metazoa</taxon>
        <taxon>Chordata</taxon>
        <taxon>Craniata</taxon>
        <taxon>Vertebrata</taxon>
        <taxon>Cyclostomata</taxon>
        <taxon>Myxini</taxon>
        <taxon>Myxiniformes</taxon>
        <taxon>Myxinidae</taxon>
        <taxon>Eptatretinae</taxon>
        <taxon>Eptatretus</taxon>
    </lineage>
</organism>
<reference evidence="1" key="1">
    <citation type="submission" date="2025-08" db="UniProtKB">
        <authorList>
            <consortium name="Ensembl"/>
        </authorList>
    </citation>
    <scope>IDENTIFICATION</scope>
</reference>
<evidence type="ECO:0000313" key="2">
    <source>
        <dbReference type="Proteomes" id="UP000694388"/>
    </source>
</evidence>
<proteinExistence type="predicted"/>
<dbReference type="PANTHER" id="PTHR46704:SF9">
    <property type="entry name" value="BHLH DOMAIN-CONTAINING PROTEIN"/>
    <property type="match status" value="1"/>
</dbReference>
<keyword evidence="2" id="KW-1185">Reference proteome</keyword>